<evidence type="ECO:0000256" key="2">
    <source>
        <dbReference type="ARBA" id="ARBA00022475"/>
    </source>
</evidence>
<evidence type="ECO:0000256" key="7">
    <source>
        <dbReference type="SAM" id="MobiDB-lite"/>
    </source>
</evidence>
<accession>A0ABR9ZQQ5</accession>
<dbReference type="EMBL" id="JADKNH010000003">
    <property type="protein sequence ID" value="MBF4692795.1"/>
    <property type="molecule type" value="Genomic_DNA"/>
</dbReference>
<keyword evidence="12" id="KW-1185">Reference proteome</keyword>
<evidence type="ECO:0000259" key="9">
    <source>
        <dbReference type="Pfam" id="PF02687"/>
    </source>
</evidence>
<feature type="domain" description="MacB-like periplasmic core" evidence="10">
    <location>
        <begin position="21"/>
        <end position="290"/>
    </location>
</feature>
<evidence type="ECO:0000256" key="4">
    <source>
        <dbReference type="ARBA" id="ARBA00022989"/>
    </source>
</evidence>
<comment type="subcellular location">
    <subcellularLocation>
        <location evidence="1">Cell membrane</location>
        <topology evidence="1">Multi-pass membrane protein</topology>
    </subcellularLocation>
</comment>
<evidence type="ECO:0000259" key="10">
    <source>
        <dbReference type="Pfam" id="PF12704"/>
    </source>
</evidence>
<evidence type="ECO:0000256" key="1">
    <source>
        <dbReference type="ARBA" id="ARBA00004651"/>
    </source>
</evidence>
<name>A0ABR9ZQQ5_9FIRM</name>
<dbReference type="RefSeq" id="WP_194701031.1">
    <property type="nucleotide sequence ID" value="NZ_JADKNH010000003.1"/>
</dbReference>
<feature type="transmembrane region" description="Helical" evidence="8">
    <location>
        <begin position="21"/>
        <end position="43"/>
    </location>
</feature>
<dbReference type="InterPro" id="IPR003838">
    <property type="entry name" value="ABC3_permease_C"/>
</dbReference>
<feature type="transmembrane region" description="Helical" evidence="8">
    <location>
        <begin position="413"/>
        <end position="433"/>
    </location>
</feature>
<feature type="transmembrane region" description="Helical" evidence="8">
    <location>
        <begin position="314"/>
        <end position="341"/>
    </location>
</feature>
<proteinExistence type="inferred from homology"/>
<keyword evidence="2" id="KW-1003">Cell membrane</keyword>
<dbReference type="Proteomes" id="UP000614200">
    <property type="component" value="Unassembled WGS sequence"/>
</dbReference>
<organism evidence="11 12">
    <name type="scientific">Fusibacter ferrireducens</name>
    <dbReference type="NCBI Taxonomy" id="2785058"/>
    <lineage>
        <taxon>Bacteria</taxon>
        <taxon>Bacillati</taxon>
        <taxon>Bacillota</taxon>
        <taxon>Clostridia</taxon>
        <taxon>Eubacteriales</taxon>
        <taxon>Eubacteriales Family XII. Incertae Sedis</taxon>
        <taxon>Fusibacter</taxon>
    </lineage>
</organism>
<dbReference type="PANTHER" id="PTHR30572:SF4">
    <property type="entry name" value="ABC TRANSPORTER PERMEASE YTRF"/>
    <property type="match status" value="1"/>
</dbReference>
<feature type="region of interest" description="Disordered" evidence="7">
    <location>
        <begin position="242"/>
        <end position="269"/>
    </location>
</feature>
<keyword evidence="3 8" id="KW-0812">Transmembrane</keyword>
<sequence>MSNIDLAIMGIKNLLRRKARTVLTVLGVIIGTAAIVVMVSLGLGMTKAFEQQLEEYGSLTMITVQANRDYGSMMVSSSDSSSSLSSEKDKVVLDDAMIESVESMDHVKFAIGFKRFDSKFFAGRYESWSNVKAVDFNKLALMDIELSEGVLPTLEGHNEVLFGFQASKEFYDPKSRNYNGQSPEIDIFNTKIEMIPTSNYSDKRPRGYIVTPTGITSEKNWDYAWDIFMDYDTFEKIKKEFDRKNKNNNNDTNKGNSRRKSQQKENKYDEMKVNVDKIDNVQEVQEKVKALGFEAYSLTDALEQQKKSSGLMQAVLGGIGAVSLFIAAIGITNTMVMSIYERTKEIGVMKVIGAELRDIKRLFLFEAAMIGFIGGVFGVLVSFGASFLINTVLSGMNGDSGYYGPQMLSDIPVWLAISALGFSTIIGLLAGYYPAVRATRLSALEAIRTD</sequence>
<feature type="domain" description="ABC3 transporter permease C-terminal" evidence="9">
    <location>
        <begin position="319"/>
        <end position="442"/>
    </location>
</feature>
<dbReference type="InterPro" id="IPR050250">
    <property type="entry name" value="Macrolide_Exporter_MacB"/>
</dbReference>
<comment type="similarity">
    <text evidence="6">Belongs to the ABC-4 integral membrane protein family.</text>
</comment>
<comment type="caution">
    <text evidence="11">The sequence shown here is derived from an EMBL/GenBank/DDBJ whole genome shotgun (WGS) entry which is preliminary data.</text>
</comment>
<evidence type="ECO:0000256" key="8">
    <source>
        <dbReference type="SAM" id="Phobius"/>
    </source>
</evidence>
<evidence type="ECO:0000256" key="5">
    <source>
        <dbReference type="ARBA" id="ARBA00023136"/>
    </source>
</evidence>
<feature type="transmembrane region" description="Helical" evidence="8">
    <location>
        <begin position="362"/>
        <end position="393"/>
    </location>
</feature>
<protein>
    <submittedName>
        <fullName evidence="11">ABC transporter permease</fullName>
    </submittedName>
</protein>
<evidence type="ECO:0000313" key="12">
    <source>
        <dbReference type="Proteomes" id="UP000614200"/>
    </source>
</evidence>
<evidence type="ECO:0000313" key="11">
    <source>
        <dbReference type="EMBL" id="MBF4692795.1"/>
    </source>
</evidence>
<gene>
    <name evidence="11" type="ORF">ISU02_06675</name>
</gene>
<reference evidence="11 12" key="1">
    <citation type="submission" date="2020-11" db="EMBL/GenBank/DDBJ databases">
        <title>Fusibacter basophilias sp. nov.</title>
        <authorList>
            <person name="Qiu D."/>
        </authorList>
    </citation>
    <scope>NUCLEOTIDE SEQUENCE [LARGE SCALE GENOMIC DNA]</scope>
    <source>
        <strain evidence="11 12">Q10-2</strain>
    </source>
</reference>
<dbReference type="PANTHER" id="PTHR30572">
    <property type="entry name" value="MEMBRANE COMPONENT OF TRANSPORTER-RELATED"/>
    <property type="match status" value="1"/>
</dbReference>
<dbReference type="Pfam" id="PF02687">
    <property type="entry name" value="FtsX"/>
    <property type="match status" value="1"/>
</dbReference>
<evidence type="ECO:0000256" key="6">
    <source>
        <dbReference type="ARBA" id="ARBA00038076"/>
    </source>
</evidence>
<keyword evidence="4 8" id="KW-1133">Transmembrane helix</keyword>
<keyword evidence="5 8" id="KW-0472">Membrane</keyword>
<dbReference type="InterPro" id="IPR025857">
    <property type="entry name" value="MacB_PCD"/>
</dbReference>
<evidence type="ECO:0000256" key="3">
    <source>
        <dbReference type="ARBA" id="ARBA00022692"/>
    </source>
</evidence>
<dbReference type="Pfam" id="PF12704">
    <property type="entry name" value="MacB_PCD"/>
    <property type="match status" value="1"/>
</dbReference>